<dbReference type="FunCoup" id="A0A0Q2MZY8">
    <property type="interactions" value="34"/>
</dbReference>
<keyword evidence="2 3" id="KW-0378">Hydrolase</keyword>
<keyword evidence="5" id="KW-1185">Reference proteome</keyword>
<dbReference type="Pfam" id="PF06500">
    <property type="entry name" value="FrsA-like"/>
    <property type="match status" value="1"/>
</dbReference>
<dbReference type="InterPro" id="IPR043423">
    <property type="entry name" value="FrsA"/>
</dbReference>
<dbReference type="InterPro" id="IPR010520">
    <property type="entry name" value="FrsA-like"/>
</dbReference>
<dbReference type="PANTHER" id="PTHR22946:SF4">
    <property type="entry name" value="ESTERASE FRSA"/>
    <property type="match status" value="1"/>
</dbReference>
<reference evidence="4 5" key="1">
    <citation type="submission" date="2015-08" db="EMBL/GenBank/DDBJ databases">
        <title>Antibacterial properties of a collection of Vibrionaceae strains.</title>
        <authorList>
            <person name="Giubergia S."/>
        </authorList>
    </citation>
    <scope>NUCLEOTIDE SEQUENCE [LARGE SCALE GENOMIC DNA]</scope>
    <source>
        <strain evidence="4 5">S0821</strain>
    </source>
</reference>
<evidence type="ECO:0000256" key="1">
    <source>
        <dbReference type="ARBA" id="ARBA00022487"/>
    </source>
</evidence>
<protein>
    <recommendedName>
        <fullName evidence="3">Esterase FrsA</fullName>
        <ecNumber evidence="3">3.1.1.1</ecNumber>
    </recommendedName>
</protein>
<dbReference type="SUPFAM" id="SSF53474">
    <property type="entry name" value="alpha/beta-Hydrolases"/>
    <property type="match status" value="1"/>
</dbReference>
<comment type="catalytic activity">
    <reaction evidence="3">
        <text>a carboxylic ester + H2O = an alcohol + a carboxylate + H(+)</text>
        <dbReference type="Rhea" id="RHEA:21164"/>
        <dbReference type="ChEBI" id="CHEBI:15377"/>
        <dbReference type="ChEBI" id="CHEBI:15378"/>
        <dbReference type="ChEBI" id="CHEBI:29067"/>
        <dbReference type="ChEBI" id="CHEBI:30879"/>
        <dbReference type="ChEBI" id="CHEBI:33308"/>
        <dbReference type="EC" id="3.1.1.1"/>
    </reaction>
</comment>
<dbReference type="EC" id="3.1.1.1" evidence="3"/>
<comment type="caution">
    <text evidence="4">The sequence shown here is derived from an EMBL/GenBank/DDBJ whole genome shotgun (WGS) entry which is preliminary data.</text>
</comment>
<evidence type="ECO:0000313" key="4">
    <source>
        <dbReference type="EMBL" id="KQH85175.1"/>
    </source>
</evidence>
<dbReference type="HAMAP" id="MF_01063">
    <property type="entry name" value="FrsA"/>
    <property type="match status" value="1"/>
</dbReference>
<dbReference type="Proteomes" id="UP000051221">
    <property type="component" value="Unassembled WGS sequence"/>
</dbReference>
<proteinExistence type="inferred from homology"/>
<dbReference type="EMBL" id="LKHS01000013">
    <property type="protein sequence ID" value="KQH85175.1"/>
    <property type="molecule type" value="Genomic_DNA"/>
</dbReference>
<sequence>MSEEISKNLSETLFQKHKQAKETSSLIQYMPSSQQFLEQKKEQEDNAWYRNLRRLQWAWQGIDPVEQEEVLARIASSKHSRTEDRWLDTVMGYRGGNWAYEWTKLGMQHQARAGSKAGEKAADEMFAASLCFSIAGYPHLRNDNLALQAQILANNAYMEAANLTKYVVKRLEFPYKNKKIVGHLHLSNTDKPQPVVIVSAGLDSLQTDMWRLFRDFLVKRDIAMLTIDMPSVGHSSHWALTEDSSCLHQAVLNQLDTLPWVDHFRVGLVGFRFGGNAMVRLSFLEPERVKACVSLGAPIHDVLVSPKKMKMMTKMYLDVLASRLGKSAVDIDSLSGQLMAWSLKMQGFLSSRRTKVPILAMGLEGDPVSPYSDNQLVALFSQGGKAKQIKSKTITQGYEQSLDLAINWLEDELNR</sequence>
<evidence type="ECO:0000256" key="2">
    <source>
        <dbReference type="ARBA" id="ARBA00022801"/>
    </source>
</evidence>
<dbReference type="InParanoid" id="A0A0Q2MZY8"/>
<dbReference type="InterPro" id="IPR029058">
    <property type="entry name" value="AB_hydrolase_fold"/>
</dbReference>
<organism evidence="4 5">
    <name type="scientific">Vibrio furnissii</name>
    <dbReference type="NCBI Taxonomy" id="29494"/>
    <lineage>
        <taxon>Bacteria</taxon>
        <taxon>Pseudomonadati</taxon>
        <taxon>Pseudomonadota</taxon>
        <taxon>Gammaproteobacteria</taxon>
        <taxon>Vibrionales</taxon>
        <taxon>Vibrionaceae</taxon>
        <taxon>Vibrio</taxon>
    </lineage>
</organism>
<evidence type="ECO:0000313" key="5">
    <source>
        <dbReference type="Proteomes" id="UP000051221"/>
    </source>
</evidence>
<dbReference type="NCBIfam" id="NF003460">
    <property type="entry name" value="PRK05077.1"/>
    <property type="match status" value="1"/>
</dbReference>
<comment type="function">
    <text evidence="3">Catalyzes the hydrolysis of esters.</text>
</comment>
<dbReference type="InterPro" id="IPR050261">
    <property type="entry name" value="FrsA_esterase"/>
</dbReference>
<name>A0A0Q2MZY8_VIBFU</name>
<comment type="similarity">
    <text evidence="3">Belongs to the FrsA family.</text>
</comment>
<evidence type="ECO:0000256" key="3">
    <source>
        <dbReference type="HAMAP-Rule" id="MF_01063"/>
    </source>
</evidence>
<gene>
    <name evidence="3" type="primary">frsA</name>
    <name evidence="4" type="ORF">AMR76_14840</name>
</gene>
<keyword evidence="1 3" id="KW-0719">Serine esterase</keyword>
<dbReference type="AlphaFoldDB" id="A0A0Q2MZY8"/>
<dbReference type="RefSeq" id="WP_055466486.1">
    <property type="nucleotide sequence ID" value="NZ_CAWQRI010000124.1"/>
</dbReference>
<dbReference type="Gene3D" id="3.40.50.1820">
    <property type="entry name" value="alpha/beta hydrolase"/>
    <property type="match status" value="1"/>
</dbReference>
<dbReference type="GO" id="GO:0106435">
    <property type="term" value="F:carboxylesterase activity"/>
    <property type="evidence" value="ECO:0007669"/>
    <property type="project" value="UniProtKB-EC"/>
</dbReference>
<dbReference type="PANTHER" id="PTHR22946">
    <property type="entry name" value="DIENELACTONE HYDROLASE DOMAIN-CONTAINING PROTEIN-RELATED"/>
    <property type="match status" value="1"/>
</dbReference>
<accession>A0A0Q2MZY8</accession>